<organism evidence="1 2">
    <name type="scientific">Pseudarthrobacter enclensis</name>
    <dbReference type="NCBI Taxonomy" id="993070"/>
    <lineage>
        <taxon>Bacteria</taxon>
        <taxon>Bacillati</taxon>
        <taxon>Actinomycetota</taxon>
        <taxon>Actinomycetes</taxon>
        <taxon>Micrococcales</taxon>
        <taxon>Micrococcaceae</taxon>
        <taxon>Pseudarthrobacter</taxon>
    </lineage>
</organism>
<evidence type="ECO:0000313" key="1">
    <source>
        <dbReference type="EMBL" id="KSU69992.1"/>
    </source>
</evidence>
<accession>A0A0V8I5E3</accession>
<dbReference type="AlphaFoldDB" id="A0A0V8I5E3"/>
<keyword evidence="2" id="KW-1185">Reference proteome</keyword>
<dbReference type="Proteomes" id="UP000053199">
    <property type="component" value="Unassembled WGS sequence"/>
</dbReference>
<dbReference type="EMBL" id="LNQM01000011">
    <property type="protein sequence ID" value="KSU69992.1"/>
    <property type="molecule type" value="Genomic_DNA"/>
</dbReference>
<reference evidence="1 2" key="1">
    <citation type="journal article" date="2014" name="Arch. Microbiol.">
        <title>Arthrobacter enclensis sp. nov., isolated from sediment sample.</title>
        <authorList>
            <person name="Dastager S.G."/>
            <person name="Liu Q."/>
            <person name="Tang S.K."/>
            <person name="Krishnamurthi S."/>
            <person name="Lee J.C."/>
            <person name="Li W.J."/>
        </authorList>
    </citation>
    <scope>NUCLEOTIDE SEQUENCE [LARGE SCALE GENOMIC DNA]</scope>
    <source>
        <strain evidence="1 2">NIO-1008</strain>
    </source>
</reference>
<dbReference type="OrthoDB" id="4748714at2"/>
<comment type="caution">
    <text evidence="1">The sequence shown here is derived from an EMBL/GenBank/DDBJ whole genome shotgun (WGS) entry which is preliminary data.</text>
</comment>
<sequence>MSISIDVGAAHSGTARLGIREIVRQLNSALGATLVAALAGSKDPKISYRWARTDGPEPRPEAQTRLQLAHRAWTAVSSVEGEHVARLWFVGANPWLDEVSPIEAIKDMRAKEVMAAATAMTEDRFSG</sequence>
<dbReference type="RefSeq" id="WP_058269580.1">
    <property type="nucleotide sequence ID" value="NZ_FMAZ01000010.1"/>
</dbReference>
<name>A0A0V8I5E3_9MICC</name>
<proteinExistence type="predicted"/>
<evidence type="ECO:0000313" key="2">
    <source>
        <dbReference type="Proteomes" id="UP000053199"/>
    </source>
</evidence>
<gene>
    <name evidence="1" type="ORF">AS031_18190</name>
</gene>
<dbReference type="STRING" id="993070.AS031_18190"/>
<protein>
    <submittedName>
        <fullName evidence="1">Uncharacterized protein</fullName>
    </submittedName>
</protein>